<dbReference type="Pfam" id="PF08644">
    <property type="entry name" value="SPT16"/>
    <property type="match status" value="1"/>
</dbReference>
<evidence type="ECO:0000256" key="2">
    <source>
        <dbReference type="ARBA" id="ARBA00022454"/>
    </source>
</evidence>
<dbReference type="GO" id="GO:0031491">
    <property type="term" value="F:nucleosome binding"/>
    <property type="evidence" value="ECO:0007669"/>
    <property type="project" value="TreeGrafter"/>
</dbReference>
<dbReference type="FunFam" id="3.90.230.10:FF:000005">
    <property type="entry name" value="FACT complex subunit spt16"/>
    <property type="match status" value="1"/>
</dbReference>
<dbReference type="Pfam" id="PF00557">
    <property type="entry name" value="Peptidase_M24"/>
    <property type="match status" value="1"/>
</dbReference>
<dbReference type="FunFam" id="2.30.29.210:FF:000001">
    <property type="entry name" value="FACT complex subunit spt16"/>
    <property type="match status" value="1"/>
</dbReference>
<evidence type="ECO:0000256" key="11">
    <source>
        <dbReference type="RuleBase" id="RU367052"/>
    </source>
</evidence>
<keyword evidence="2 11" id="KW-0158">Chromosome</keyword>
<dbReference type="GO" id="GO:0035101">
    <property type="term" value="C:FACT complex"/>
    <property type="evidence" value="ECO:0007669"/>
    <property type="project" value="UniProtKB-UniRule"/>
</dbReference>
<accession>A0AA40F6V4</accession>
<evidence type="ECO:0000256" key="8">
    <source>
        <dbReference type="ARBA" id="ARBA00023204"/>
    </source>
</evidence>
<feature type="compositionally biased region" description="Basic and acidic residues" evidence="13">
    <location>
        <begin position="477"/>
        <end position="492"/>
    </location>
</feature>
<dbReference type="InterPro" id="IPR013719">
    <property type="entry name" value="RTT106/SPT16-like_middle_dom"/>
</dbReference>
<reference evidence="17" key="1">
    <citation type="submission" date="2023-06" db="EMBL/GenBank/DDBJ databases">
        <title>Genome-scale phylogeny and comparative genomics of the fungal order Sordariales.</title>
        <authorList>
            <consortium name="Lawrence Berkeley National Laboratory"/>
            <person name="Hensen N."/>
            <person name="Bonometti L."/>
            <person name="Westerberg I."/>
            <person name="Brannstrom I.O."/>
            <person name="Guillou S."/>
            <person name="Cros-Aarteil S."/>
            <person name="Calhoun S."/>
            <person name="Haridas S."/>
            <person name="Kuo A."/>
            <person name="Mondo S."/>
            <person name="Pangilinan J."/>
            <person name="Riley R."/>
            <person name="LaButti K."/>
            <person name="Andreopoulos B."/>
            <person name="Lipzen A."/>
            <person name="Chen C."/>
            <person name="Yanf M."/>
            <person name="Daum C."/>
            <person name="Ng V."/>
            <person name="Clum A."/>
            <person name="Steindorff A."/>
            <person name="Ohm R."/>
            <person name="Martin F."/>
            <person name="Silar P."/>
            <person name="Natvig D."/>
            <person name="Lalanne C."/>
            <person name="Gautier V."/>
            <person name="Ament-velasquez S.L."/>
            <person name="Kruys A."/>
            <person name="Hutchinson M.I."/>
            <person name="Powell A.J."/>
            <person name="Barry K."/>
            <person name="Miller A.N."/>
            <person name="Grigoriev I.V."/>
            <person name="Debuchy R."/>
            <person name="Gladieux P."/>
            <person name="Thoren M.H."/>
            <person name="Johannesson H."/>
        </authorList>
    </citation>
    <scope>NUCLEOTIDE SEQUENCE</scope>
    <source>
        <strain evidence="17">SMH3187-1</strain>
    </source>
</reference>
<dbReference type="GO" id="GO:0034728">
    <property type="term" value="P:nucleosome organization"/>
    <property type="evidence" value="ECO:0007669"/>
    <property type="project" value="UniProtKB-ARBA"/>
</dbReference>
<keyword evidence="3 11" id="KW-0235">DNA replication</keyword>
<evidence type="ECO:0000256" key="3">
    <source>
        <dbReference type="ARBA" id="ARBA00022705"/>
    </source>
</evidence>
<dbReference type="EMBL" id="JAUKUD010000002">
    <property type="protein sequence ID" value="KAK0752304.1"/>
    <property type="molecule type" value="Genomic_DNA"/>
</dbReference>
<dbReference type="SUPFAM" id="SSF55920">
    <property type="entry name" value="Creatinase/aminopeptidase"/>
    <property type="match status" value="1"/>
</dbReference>
<feature type="region of interest" description="Disordered" evidence="13">
    <location>
        <begin position="945"/>
        <end position="1035"/>
    </location>
</feature>
<feature type="region of interest" description="Disordered" evidence="13">
    <location>
        <begin position="477"/>
        <end position="515"/>
    </location>
</feature>
<dbReference type="InterPro" id="IPR029148">
    <property type="entry name" value="FACT-SPT16_Nlobe"/>
</dbReference>
<dbReference type="InterPro" id="IPR036005">
    <property type="entry name" value="Creatinase/aminopeptidase-like"/>
</dbReference>
<evidence type="ECO:0000313" key="18">
    <source>
        <dbReference type="Proteomes" id="UP001172155"/>
    </source>
</evidence>
<dbReference type="InterPro" id="IPR048969">
    <property type="entry name" value="FACT_SPT16_C"/>
</dbReference>
<feature type="domain" description="Histone chaperone RTT106/FACT complex subunit SPT16-like middle" evidence="16">
    <location>
        <begin position="823"/>
        <end position="913"/>
    </location>
</feature>
<dbReference type="InterPro" id="IPR056595">
    <property type="entry name" value="Fact-SPT16_PH"/>
</dbReference>
<dbReference type="Proteomes" id="UP001172155">
    <property type="component" value="Unassembled WGS sequence"/>
</dbReference>
<evidence type="ECO:0000259" key="16">
    <source>
        <dbReference type="SMART" id="SM01287"/>
    </source>
</evidence>
<evidence type="ECO:0000256" key="12">
    <source>
        <dbReference type="SAM" id="Coils"/>
    </source>
</evidence>
<dbReference type="Pfam" id="PF24824">
    <property type="entry name" value="PH_SPT16"/>
    <property type="match status" value="1"/>
</dbReference>
<dbReference type="SMART" id="SM01285">
    <property type="entry name" value="FACT-Spt16_Nlob"/>
    <property type="match status" value="1"/>
</dbReference>
<comment type="subunit">
    <text evidence="11">Component of the FACT complex.</text>
</comment>
<dbReference type="GO" id="GO:0010468">
    <property type="term" value="P:regulation of gene expression"/>
    <property type="evidence" value="ECO:0007669"/>
    <property type="project" value="UniProtKB-ARBA"/>
</dbReference>
<dbReference type="Gene3D" id="2.30.29.210">
    <property type="entry name" value="FACT complex subunit Spt16p/Cdc68p"/>
    <property type="match status" value="1"/>
</dbReference>
<dbReference type="Pfam" id="PF08512">
    <property type="entry name" value="Rttp106-like_middle"/>
    <property type="match status" value="1"/>
</dbReference>
<feature type="coiled-coil region" evidence="12">
    <location>
        <begin position="627"/>
        <end position="654"/>
    </location>
</feature>
<name>A0AA40F6V4_9PEZI</name>
<dbReference type="GO" id="GO:0006281">
    <property type="term" value="P:DNA repair"/>
    <property type="evidence" value="ECO:0007669"/>
    <property type="project" value="UniProtKB-UniRule"/>
</dbReference>
<evidence type="ECO:0000256" key="4">
    <source>
        <dbReference type="ARBA" id="ARBA00022763"/>
    </source>
</evidence>
<evidence type="ECO:0000256" key="13">
    <source>
        <dbReference type="SAM" id="MobiDB-lite"/>
    </source>
</evidence>
<dbReference type="FunFam" id="2.30.29.150:FF:000002">
    <property type="entry name" value="FACT complex subunit SPT16"/>
    <property type="match status" value="1"/>
</dbReference>
<keyword evidence="9 11" id="KW-0539">Nucleus</keyword>
<dbReference type="PANTHER" id="PTHR13980">
    <property type="entry name" value="CDC68 RELATED"/>
    <property type="match status" value="1"/>
</dbReference>
<dbReference type="Gene3D" id="3.90.230.10">
    <property type="entry name" value="Creatinase/methionine aminopeptidase superfamily"/>
    <property type="match status" value="1"/>
</dbReference>
<comment type="subcellular location">
    <subcellularLocation>
        <location evidence="11">Nucleus</location>
    </subcellularLocation>
    <subcellularLocation>
        <location evidence="11">Chromosome</location>
    </subcellularLocation>
</comment>
<dbReference type="Pfam" id="PF14826">
    <property type="entry name" value="FACT-Spt16_Nlob"/>
    <property type="match status" value="1"/>
</dbReference>
<keyword evidence="8 11" id="KW-0234">DNA repair</keyword>
<dbReference type="SMART" id="SM01286">
    <property type="entry name" value="SPT16"/>
    <property type="match status" value="1"/>
</dbReference>
<keyword evidence="7 11" id="KW-0804">Transcription</keyword>
<dbReference type="Gene3D" id="2.30.29.30">
    <property type="entry name" value="Pleckstrin-homology domain (PH domain)/Phosphotyrosine-binding domain (PTB)"/>
    <property type="match status" value="1"/>
</dbReference>
<feature type="compositionally biased region" description="Acidic residues" evidence="13">
    <location>
        <begin position="988"/>
        <end position="1004"/>
    </location>
</feature>
<evidence type="ECO:0000313" key="17">
    <source>
        <dbReference type="EMBL" id="KAK0752304.1"/>
    </source>
</evidence>
<comment type="caution">
    <text evidence="17">The sequence shown here is derived from an EMBL/GenBank/DDBJ whole genome shotgun (WGS) entry which is preliminary data.</text>
</comment>
<evidence type="ECO:0000256" key="10">
    <source>
        <dbReference type="ARBA" id="ARBA00025370"/>
    </source>
</evidence>
<feature type="domain" description="FACT complex subunit SPT16 N-terminal lobe" evidence="14">
    <location>
        <begin position="6"/>
        <end position="168"/>
    </location>
</feature>
<organism evidence="17 18">
    <name type="scientific">Schizothecium vesticola</name>
    <dbReference type="NCBI Taxonomy" id="314040"/>
    <lineage>
        <taxon>Eukaryota</taxon>
        <taxon>Fungi</taxon>
        <taxon>Dikarya</taxon>
        <taxon>Ascomycota</taxon>
        <taxon>Pezizomycotina</taxon>
        <taxon>Sordariomycetes</taxon>
        <taxon>Sordariomycetidae</taxon>
        <taxon>Sordariales</taxon>
        <taxon>Schizotheciaceae</taxon>
        <taxon>Schizothecium</taxon>
    </lineage>
</organism>
<evidence type="ECO:0000256" key="7">
    <source>
        <dbReference type="ARBA" id="ARBA00023163"/>
    </source>
</evidence>
<feature type="region of interest" description="Disordered" evidence="13">
    <location>
        <begin position="446"/>
        <end position="465"/>
    </location>
</feature>
<dbReference type="Pfam" id="PF21091">
    <property type="entry name" value="SPT16_C"/>
    <property type="match status" value="1"/>
</dbReference>
<dbReference type="FunFam" id="2.30.29.30:FF:000017">
    <property type="entry name" value="FACT complex subunit SPT16"/>
    <property type="match status" value="1"/>
</dbReference>
<dbReference type="InterPro" id="IPR029149">
    <property type="entry name" value="Creatin/AminoP/Spt16_N"/>
</dbReference>
<proteinExistence type="inferred from homology"/>
<dbReference type="PANTHER" id="PTHR13980:SF15">
    <property type="entry name" value="FACT COMPLEX SUBUNIT SPT16"/>
    <property type="match status" value="1"/>
</dbReference>
<dbReference type="InterPro" id="IPR011993">
    <property type="entry name" value="PH-like_dom_sf"/>
</dbReference>
<dbReference type="InterPro" id="IPR000994">
    <property type="entry name" value="Pept_M24"/>
</dbReference>
<keyword evidence="18" id="KW-1185">Reference proteome</keyword>
<dbReference type="InterPro" id="IPR013953">
    <property type="entry name" value="FACT_SPT16_M"/>
</dbReference>
<dbReference type="GO" id="GO:0006260">
    <property type="term" value="P:DNA replication"/>
    <property type="evidence" value="ECO:0007669"/>
    <property type="project" value="UniProtKB-KW"/>
</dbReference>
<dbReference type="GO" id="GO:0006368">
    <property type="term" value="P:transcription elongation by RNA polymerase II"/>
    <property type="evidence" value="ECO:0007669"/>
    <property type="project" value="TreeGrafter"/>
</dbReference>
<dbReference type="CDD" id="cd01091">
    <property type="entry name" value="CDC68-like"/>
    <property type="match status" value="1"/>
</dbReference>
<gene>
    <name evidence="17" type="ORF">B0T18DRAFT_319866</name>
</gene>
<evidence type="ECO:0000256" key="9">
    <source>
        <dbReference type="ARBA" id="ARBA00023242"/>
    </source>
</evidence>
<protein>
    <recommendedName>
        <fullName evidence="11">FACT complex subunit</fullName>
    </recommendedName>
</protein>
<evidence type="ECO:0000259" key="14">
    <source>
        <dbReference type="SMART" id="SM01285"/>
    </source>
</evidence>
<dbReference type="AlphaFoldDB" id="A0AA40F6V4"/>
<sequence length="1035" mass="118018">MAEIKIDSKVFQDRISHLVNAWKADNRSGTGLFGGVSSLVILMGKVDSEQPEFHKNNSMHFWLLGYEFPTTLMLLTLDTLYILTTQKKAKYLDQIKGGRFPVEVLVRGKDSAENAKHFVKITDTIKAAGKKVGVLAKDTSKGPFVDEWKKAFAENCKDAEEHDIAQALSAAAFSVKDEAELRAMRTSSKACVALLTPYFLDEMSSILDQDKKIQHSALADKVYNKLEDSKFWKTVELPGRQKLPSDFDLEQLDWILEPVVQSGGKYDLKWQVDTDKDILHPGIIIAAMGLRYKSYCSQIARTFMVDPNKSQESNYKFLLAVHNLILKEIRDGVAVKDVYIKAHNLVKSKKPELEKHFLKNVGFGIGLENKDPTLIINARNQRALRDGMTLCITTGFNDIVNPTPQDKNSKTYSLVVTDTVRVTTGEPVIFTGDAPVDVDATSFFFKDEEETQPTPKKEKRDSRVGAVATKNITSTRLRSERTTTVDDDAEKRRKEHQKLLSAKKQKEGMAKYSESTTDKDGVEIKKFKRFESYKRDNQFPPKVKDMGIVIDLKNATIVLPVMGRPVPFHINTIKNASKSDEGEWSFLRINFLSPGQGVGRKDDQPFEDASAHFVRSLTFRSTDGDRYSDIANQIANLKRDAVKKEQEKKDMEDVVEQDKLVEIRNRRPAVLDNVFIRPAMEGKRVPGKVEIHQNGIRYQSPLSTQQRVDILFSNVRHLFFQPCQHELIVIIHIHLKDPIIIGNKKKTKDVQFYREATDIQFDETGNRKRKYRYGDEDEFEAEQEERRRRSDLDRLFKAFADKIAEAGRTEGLEVDMPIRDLGFNGVPFRSNVYIQPTTECLIQITEPPFMVLTLDDIEVAHLERVQFGLKNFDLVFVFKDFGRAPYHINTIPVESLDDVKEFLDTSDIAYSEGPLNLNWSVIMKTVTADTHQFFIDGGWGFLQNDSDDDDMSVEEEESAFEISESELEEASESSEEDSEFDSNASADASEEDASDDDEGEDWDELERKAGKRDREDEREEEEETRAKSSKKQRKR</sequence>
<feature type="compositionally biased region" description="Basic and acidic residues" evidence="13">
    <location>
        <begin position="1005"/>
        <end position="1015"/>
    </location>
</feature>
<evidence type="ECO:0000259" key="15">
    <source>
        <dbReference type="SMART" id="SM01286"/>
    </source>
</evidence>
<keyword evidence="6 12" id="KW-0175">Coiled coil</keyword>
<evidence type="ECO:0000256" key="1">
    <source>
        <dbReference type="ARBA" id="ARBA00010779"/>
    </source>
</evidence>
<feature type="domain" description="FACT complex subunit SPT16 middle" evidence="15">
    <location>
        <begin position="548"/>
        <end position="698"/>
    </location>
</feature>
<evidence type="ECO:0000256" key="5">
    <source>
        <dbReference type="ARBA" id="ARBA00023015"/>
    </source>
</evidence>
<evidence type="ECO:0000256" key="6">
    <source>
        <dbReference type="ARBA" id="ARBA00023054"/>
    </source>
</evidence>
<feature type="compositionally biased region" description="Acidic residues" evidence="13">
    <location>
        <begin position="945"/>
        <end position="980"/>
    </location>
</feature>
<keyword evidence="5 11" id="KW-0805">Transcription regulation</keyword>
<dbReference type="Gene3D" id="3.40.350.10">
    <property type="entry name" value="Creatinase/prolidase N-terminal domain"/>
    <property type="match status" value="1"/>
</dbReference>
<comment type="function">
    <text evidence="10 11">Component of the FACT complex, a general chromatin factor that acts to reorganize nucleosomes. The FACT complex is involved in multiple processes that require DNA as a template such as mRNA elongation, DNA replication and DNA repair. During transcription elongation the FACT complex acts as a histone chaperone that both destabilizes and restores nucleosomal structure. It facilitates the passage of RNA polymerase II and transcription by promoting the dissociation of one histone H2A-H2B dimer from the nucleosome, then subsequently promotes the reestablishment of the nucleosome following the passage of RNA polymerase II.</text>
</comment>
<comment type="similarity">
    <text evidence="1 11">Belongs to the peptidase M24 family. SPT16 subfamily.</text>
</comment>
<dbReference type="InterPro" id="IPR033825">
    <property type="entry name" value="Spt16_M24"/>
</dbReference>
<dbReference type="InterPro" id="IPR040258">
    <property type="entry name" value="Spt16"/>
</dbReference>
<dbReference type="Gene3D" id="2.30.29.150">
    <property type="match status" value="1"/>
</dbReference>
<dbReference type="SMART" id="SM01287">
    <property type="entry name" value="Rtt106"/>
    <property type="match status" value="1"/>
</dbReference>
<dbReference type="FunFam" id="3.40.350.10:FF:000006">
    <property type="entry name" value="FACT complex subunit SPT16"/>
    <property type="match status" value="1"/>
</dbReference>
<keyword evidence="4 11" id="KW-0227">DNA damage</keyword>